<feature type="active site" description="Acyl-ester intermediate" evidence="13">
    <location>
        <position position="61"/>
    </location>
</feature>
<keyword evidence="8" id="KW-0378">Hydrolase</keyword>
<dbReference type="InterPro" id="IPR018044">
    <property type="entry name" value="Peptidase_S11"/>
</dbReference>
<protein>
    <recommendedName>
        <fullName evidence="4">serine-type D-Ala-D-Ala carboxypeptidase</fullName>
        <ecNumber evidence="4">3.4.16.4</ecNumber>
    </recommendedName>
</protein>
<keyword evidence="7 16" id="KW-0732">Signal</keyword>
<evidence type="ECO:0000256" key="8">
    <source>
        <dbReference type="ARBA" id="ARBA00022801"/>
    </source>
</evidence>
<name>A0A928KRP7_9FIRM</name>
<comment type="similarity">
    <text evidence="3 15">Belongs to the peptidase S11 family.</text>
</comment>
<gene>
    <name evidence="18" type="ORF">E7512_05285</name>
</gene>
<dbReference type="SUPFAM" id="SSF69189">
    <property type="entry name" value="Penicillin-binding protein associated domain"/>
    <property type="match status" value="1"/>
</dbReference>
<dbReference type="InterPro" id="IPR001967">
    <property type="entry name" value="Peptidase_S11_N"/>
</dbReference>
<comment type="pathway">
    <text evidence="2">Cell wall biogenesis; peptidoglycan biosynthesis.</text>
</comment>
<dbReference type="GO" id="GO:0008360">
    <property type="term" value="P:regulation of cell shape"/>
    <property type="evidence" value="ECO:0007669"/>
    <property type="project" value="UniProtKB-KW"/>
</dbReference>
<evidence type="ECO:0000256" key="10">
    <source>
        <dbReference type="ARBA" id="ARBA00022984"/>
    </source>
</evidence>
<accession>A0A928KRP7</accession>
<dbReference type="InterPro" id="IPR037167">
    <property type="entry name" value="Peptidase_S11_C_sf"/>
</dbReference>
<sequence>MNWKKQTISVLLSACVLISAAAPATAISDEEVKAPAAILVEAKTGKVLYEKNSHEKRPAASITKVMTLLLVMEAIDSGKIALTDTVSASAHAASMGGSDIWLQQGETMSVNDLIKATVIMSANDAAVALAEHVAGTEDDFLRMMNDKAKALGMNDTTFKNCNGLDEEGHLTSANDVALMSAELLKHEKIKEYTLTWIDHVRDGKTQLVNTNKLIKSYKGITGLKTGTTGKAGSCISASATRGQISLIAVILGSATTDDRFSSAAKLLDYGFANWSMATPEKPELQKVPVANGMQSSVEPETTENPALLVPKGKESEVVSQIVVADSLEAPVEPGQIIGKITYKLGDETLLETDIRAKAAVEKMTFFSVFRLLCMGMVCF</sequence>
<evidence type="ECO:0000256" key="11">
    <source>
        <dbReference type="ARBA" id="ARBA00023316"/>
    </source>
</evidence>
<evidence type="ECO:0000256" key="4">
    <source>
        <dbReference type="ARBA" id="ARBA00012448"/>
    </source>
</evidence>
<evidence type="ECO:0000256" key="13">
    <source>
        <dbReference type="PIRSR" id="PIRSR618044-1"/>
    </source>
</evidence>
<evidence type="ECO:0000256" key="7">
    <source>
        <dbReference type="ARBA" id="ARBA00022729"/>
    </source>
</evidence>
<evidence type="ECO:0000256" key="14">
    <source>
        <dbReference type="PIRSR" id="PIRSR618044-2"/>
    </source>
</evidence>
<evidence type="ECO:0000256" key="16">
    <source>
        <dbReference type="SAM" id="SignalP"/>
    </source>
</evidence>
<keyword evidence="5 18" id="KW-0121">Carboxypeptidase</keyword>
<keyword evidence="10" id="KW-0573">Peptidoglycan synthesis</keyword>
<feature type="binding site" evidence="14">
    <location>
        <position position="224"/>
    </location>
    <ligand>
        <name>substrate</name>
    </ligand>
</feature>
<comment type="catalytic activity">
    <reaction evidence="12">
        <text>Preferential cleavage: (Ac)2-L-Lys-D-Ala-|-D-Ala. Also transpeptidation of peptidyl-alanyl moieties that are N-acyl substituents of D-alanine.</text>
        <dbReference type="EC" id="3.4.16.4"/>
    </reaction>
</comment>
<dbReference type="EMBL" id="SVNY01000002">
    <property type="protein sequence ID" value="MBE6832984.1"/>
    <property type="molecule type" value="Genomic_DNA"/>
</dbReference>
<evidence type="ECO:0000256" key="6">
    <source>
        <dbReference type="ARBA" id="ARBA00022670"/>
    </source>
</evidence>
<evidence type="ECO:0000259" key="17">
    <source>
        <dbReference type="SMART" id="SM00936"/>
    </source>
</evidence>
<dbReference type="GO" id="GO:0006508">
    <property type="term" value="P:proteolysis"/>
    <property type="evidence" value="ECO:0007669"/>
    <property type="project" value="UniProtKB-KW"/>
</dbReference>
<feature type="active site" evidence="13">
    <location>
        <position position="121"/>
    </location>
</feature>
<dbReference type="Gene3D" id="2.60.410.10">
    <property type="entry name" value="D-Ala-D-Ala carboxypeptidase, C-terminal domain"/>
    <property type="match status" value="1"/>
</dbReference>
<evidence type="ECO:0000313" key="18">
    <source>
        <dbReference type="EMBL" id="MBE6832984.1"/>
    </source>
</evidence>
<dbReference type="Gene3D" id="3.40.710.10">
    <property type="entry name" value="DD-peptidase/beta-lactamase superfamily"/>
    <property type="match status" value="1"/>
</dbReference>
<organism evidence="18 19">
    <name type="scientific">Faecalispora sporosphaeroides</name>
    <dbReference type="NCBI Taxonomy" id="1549"/>
    <lineage>
        <taxon>Bacteria</taxon>
        <taxon>Bacillati</taxon>
        <taxon>Bacillota</taxon>
        <taxon>Clostridia</taxon>
        <taxon>Eubacteriales</taxon>
        <taxon>Oscillospiraceae</taxon>
        <taxon>Faecalispora</taxon>
    </lineage>
</organism>
<feature type="active site" description="Acyl-ester intermediate" evidence="13">
    <location>
        <position position="64"/>
    </location>
</feature>
<feature type="domain" description="Peptidase S11 D-Ala-D-Ala carboxypeptidase A C-terminal" evidence="17">
    <location>
        <begin position="274"/>
        <end position="362"/>
    </location>
</feature>
<feature type="signal peptide" evidence="16">
    <location>
        <begin position="1"/>
        <end position="26"/>
    </location>
</feature>
<dbReference type="GO" id="GO:0009002">
    <property type="term" value="F:serine-type D-Ala-D-Ala carboxypeptidase activity"/>
    <property type="evidence" value="ECO:0007669"/>
    <property type="project" value="UniProtKB-EC"/>
</dbReference>
<dbReference type="SMART" id="SM00936">
    <property type="entry name" value="PBP5_C"/>
    <property type="match status" value="1"/>
</dbReference>
<dbReference type="InterPro" id="IPR012907">
    <property type="entry name" value="Peptidase_S11_C"/>
</dbReference>
<dbReference type="Pfam" id="PF07943">
    <property type="entry name" value="PBP5_C"/>
    <property type="match status" value="1"/>
</dbReference>
<evidence type="ECO:0000256" key="3">
    <source>
        <dbReference type="ARBA" id="ARBA00007164"/>
    </source>
</evidence>
<comment type="caution">
    <text evidence="18">The sequence shown here is derived from an EMBL/GenBank/DDBJ whole genome shotgun (WGS) entry which is preliminary data.</text>
</comment>
<dbReference type="InterPro" id="IPR015956">
    <property type="entry name" value="Peniciliin-bd_prot_C_sf"/>
</dbReference>
<keyword evidence="6" id="KW-0645">Protease</keyword>
<feature type="chain" id="PRO_5037734623" description="serine-type D-Ala-D-Ala carboxypeptidase" evidence="16">
    <location>
        <begin position="27"/>
        <end position="379"/>
    </location>
</feature>
<dbReference type="InterPro" id="IPR012338">
    <property type="entry name" value="Beta-lactam/transpept-like"/>
</dbReference>
<evidence type="ECO:0000256" key="9">
    <source>
        <dbReference type="ARBA" id="ARBA00022960"/>
    </source>
</evidence>
<dbReference type="PANTHER" id="PTHR21581:SF6">
    <property type="entry name" value="TRAFFICKING PROTEIN PARTICLE COMPLEX SUBUNIT 12"/>
    <property type="match status" value="1"/>
</dbReference>
<keyword evidence="9" id="KW-0133">Cell shape</keyword>
<evidence type="ECO:0000256" key="2">
    <source>
        <dbReference type="ARBA" id="ARBA00004752"/>
    </source>
</evidence>
<evidence type="ECO:0000256" key="15">
    <source>
        <dbReference type="RuleBase" id="RU004016"/>
    </source>
</evidence>
<keyword evidence="11" id="KW-0961">Cell wall biogenesis/degradation</keyword>
<evidence type="ECO:0000313" key="19">
    <source>
        <dbReference type="Proteomes" id="UP000754750"/>
    </source>
</evidence>
<dbReference type="RefSeq" id="WP_020071793.1">
    <property type="nucleotide sequence ID" value="NZ_JBKWRC010000001.1"/>
</dbReference>
<dbReference type="PRINTS" id="PR00725">
    <property type="entry name" value="DADACBPTASE1"/>
</dbReference>
<evidence type="ECO:0000256" key="5">
    <source>
        <dbReference type="ARBA" id="ARBA00022645"/>
    </source>
</evidence>
<dbReference type="GO" id="GO:0009252">
    <property type="term" value="P:peptidoglycan biosynthetic process"/>
    <property type="evidence" value="ECO:0007669"/>
    <property type="project" value="UniProtKB-KW"/>
</dbReference>
<dbReference type="GO" id="GO:0071555">
    <property type="term" value="P:cell wall organization"/>
    <property type="evidence" value="ECO:0007669"/>
    <property type="project" value="UniProtKB-KW"/>
</dbReference>
<proteinExistence type="inferred from homology"/>
<evidence type="ECO:0000256" key="12">
    <source>
        <dbReference type="ARBA" id="ARBA00034000"/>
    </source>
</evidence>
<dbReference type="SUPFAM" id="SSF56601">
    <property type="entry name" value="beta-lactamase/transpeptidase-like"/>
    <property type="match status" value="1"/>
</dbReference>
<reference evidence="18" key="1">
    <citation type="submission" date="2019-04" db="EMBL/GenBank/DDBJ databases">
        <title>Evolution of Biomass-Degrading Anaerobic Consortia Revealed by Metagenomics.</title>
        <authorList>
            <person name="Peng X."/>
        </authorList>
    </citation>
    <scope>NUCLEOTIDE SEQUENCE</scope>
    <source>
        <strain evidence="18">SIG551</strain>
    </source>
</reference>
<evidence type="ECO:0000256" key="1">
    <source>
        <dbReference type="ARBA" id="ARBA00003217"/>
    </source>
</evidence>
<comment type="function">
    <text evidence="1">Removes C-terminal D-alanyl residues from sugar-peptide cell wall precursors.</text>
</comment>
<dbReference type="Pfam" id="PF00768">
    <property type="entry name" value="Peptidase_S11"/>
    <property type="match status" value="1"/>
</dbReference>
<dbReference type="EC" id="3.4.16.4" evidence="4"/>
<dbReference type="AlphaFoldDB" id="A0A928KRP7"/>
<dbReference type="Proteomes" id="UP000754750">
    <property type="component" value="Unassembled WGS sequence"/>
</dbReference>
<dbReference type="PANTHER" id="PTHR21581">
    <property type="entry name" value="D-ALANYL-D-ALANINE CARBOXYPEPTIDASE"/>
    <property type="match status" value="1"/>
</dbReference>